<sequence length="131" mass="15098">MARLNDITLYDEFHPAEGQRQFQQRANYISGLYLQCLHGYKPPKTTRISITLVPDQQLPYPSMAGSVACIYQQVHTPTYDALPDPTKLRYLLDRLHEAITHLCQAFPWDAAVFAQAYQQVQELHLELHEVS</sequence>
<dbReference type="RefSeq" id="WP_168674398.1">
    <property type="nucleotide sequence ID" value="NZ_JAAVTK010000011.1"/>
</dbReference>
<dbReference type="Proteomes" id="UP000717634">
    <property type="component" value="Unassembled WGS sequence"/>
</dbReference>
<proteinExistence type="predicted"/>
<comment type="caution">
    <text evidence="1">The sequence shown here is derived from an EMBL/GenBank/DDBJ whole genome shotgun (WGS) entry which is preliminary data.</text>
</comment>
<gene>
    <name evidence="1" type="ORF">HBN54_003415</name>
</gene>
<evidence type="ECO:0000313" key="2">
    <source>
        <dbReference type="Proteomes" id="UP000717634"/>
    </source>
</evidence>
<name>A0ABX1HLV1_9BACT</name>
<evidence type="ECO:0000313" key="1">
    <source>
        <dbReference type="EMBL" id="NKI90805.1"/>
    </source>
</evidence>
<accession>A0ABX1HLV1</accession>
<organism evidence="1 2">
    <name type="scientific">Hymenobacter artigasi</name>
    <dbReference type="NCBI Taxonomy" id="2719616"/>
    <lineage>
        <taxon>Bacteria</taxon>
        <taxon>Pseudomonadati</taxon>
        <taxon>Bacteroidota</taxon>
        <taxon>Cytophagia</taxon>
        <taxon>Cytophagales</taxon>
        <taxon>Hymenobacteraceae</taxon>
        <taxon>Hymenobacter</taxon>
    </lineage>
</organism>
<keyword evidence="2" id="KW-1185">Reference proteome</keyword>
<reference evidence="1 2" key="1">
    <citation type="submission" date="2020-03" db="EMBL/GenBank/DDBJ databases">
        <title>Genomic Encyclopedia of Type Strains, Phase IV (KMG-V): Genome sequencing to study the core and pangenomes of soil and plant-associated prokaryotes.</title>
        <authorList>
            <person name="Whitman W."/>
        </authorList>
    </citation>
    <scope>NUCLEOTIDE SEQUENCE [LARGE SCALE GENOMIC DNA]</scope>
    <source>
        <strain evidence="1 2">1B</strain>
    </source>
</reference>
<dbReference type="EMBL" id="JAAVTK010000011">
    <property type="protein sequence ID" value="NKI90805.1"/>
    <property type="molecule type" value="Genomic_DNA"/>
</dbReference>
<protein>
    <submittedName>
        <fullName evidence="1">Uncharacterized protein</fullName>
    </submittedName>
</protein>